<protein>
    <recommendedName>
        <fullName evidence="1">FAS1-like dehydratase domain-containing protein</fullName>
    </recommendedName>
</protein>
<evidence type="ECO:0000259" key="1">
    <source>
        <dbReference type="Pfam" id="PF13452"/>
    </source>
</evidence>
<evidence type="ECO:0000313" key="2">
    <source>
        <dbReference type="EMBL" id="EGD22707.1"/>
    </source>
</evidence>
<gene>
    <name evidence="2" type="ORF">HMPREF0724_13580</name>
</gene>
<comment type="caution">
    <text evidence="2">The sequence shown here is derived from an EMBL/GenBank/DDBJ whole genome shotgun (WGS) entry which is preliminary data.</text>
</comment>
<dbReference type="SUPFAM" id="SSF54637">
    <property type="entry name" value="Thioesterase/thiol ester dehydrase-isomerase"/>
    <property type="match status" value="2"/>
</dbReference>
<dbReference type="RefSeq" id="WP_005514998.1">
    <property type="nucleotide sequence ID" value="NZ_CM001149.1"/>
</dbReference>
<dbReference type="InterPro" id="IPR029069">
    <property type="entry name" value="HotDog_dom_sf"/>
</dbReference>
<dbReference type="InterPro" id="IPR052741">
    <property type="entry name" value="Mitochondrial_HTD2"/>
</dbReference>
<name>E9T4V2_RHOHA</name>
<dbReference type="InterPro" id="IPR039569">
    <property type="entry name" value="FAS1-like_DH_region"/>
</dbReference>
<dbReference type="OrthoDB" id="7183822at2"/>
<accession>E9T4V2</accession>
<organism evidence="2 3">
    <name type="scientific">Prescottella equi ATCC 33707</name>
    <dbReference type="NCBI Taxonomy" id="525370"/>
    <lineage>
        <taxon>Bacteria</taxon>
        <taxon>Bacillati</taxon>
        <taxon>Actinomycetota</taxon>
        <taxon>Actinomycetes</taxon>
        <taxon>Mycobacteriales</taxon>
        <taxon>Nocardiaceae</taxon>
        <taxon>Prescottella</taxon>
    </lineage>
</organism>
<dbReference type="Pfam" id="PF13452">
    <property type="entry name" value="FAS1_DH_region"/>
    <property type="match status" value="1"/>
</dbReference>
<dbReference type="HOGENOM" id="CLU_028690_3_0_11"/>
<keyword evidence="3" id="KW-1185">Reference proteome</keyword>
<feature type="domain" description="FAS1-like dehydratase" evidence="1">
    <location>
        <begin position="75"/>
        <end position="132"/>
    </location>
</feature>
<dbReference type="PANTHER" id="PTHR28152">
    <property type="entry name" value="HYDROXYACYL-THIOESTER DEHYDRATASE TYPE 2, MITOCHONDRIAL"/>
    <property type="match status" value="1"/>
</dbReference>
<dbReference type="GO" id="GO:0019171">
    <property type="term" value="F:(3R)-hydroxyacyl-[acyl-carrier-protein] dehydratase activity"/>
    <property type="evidence" value="ECO:0007669"/>
    <property type="project" value="TreeGrafter"/>
</dbReference>
<evidence type="ECO:0000313" key="3">
    <source>
        <dbReference type="Proteomes" id="UP000004245"/>
    </source>
</evidence>
<dbReference type="Proteomes" id="UP000004245">
    <property type="component" value="Unassembled WGS sequence"/>
</dbReference>
<dbReference type="PANTHER" id="PTHR28152:SF1">
    <property type="entry name" value="HYDROXYACYL-THIOESTER DEHYDRATASE TYPE 2, MITOCHONDRIAL"/>
    <property type="match status" value="1"/>
</dbReference>
<proteinExistence type="predicted"/>
<dbReference type="Gene3D" id="3.10.129.10">
    <property type="entry name" value="Hotdog Thioesterase"/>
    <property type="match status" value="2"/>
</dbReference>
<dbReference type="EMBL" id="ADNW02000016">
    <property type="protein sequence ID" value="EGD22707.1"/>
    <property type="molecule type" value="Genomic_DNA"/>
</dbReference>
<sequence length="290" mass="31385">MTADPRPAPAGASEQLLDPAPVRALSSLFDDGLAEVRDGDVLPPLWHWAALARWTSSSRIGTDGHPVRDDDGPAAGLPRRMFAGGEVQLRAPLRVGTTVRRENEVLAVNEKNGRSGAFVVVTTETRLFADGETPALVERQDIVYRPAAEVRAPDTQLAQGGPPVGSPLRRENEGWAFDSDPSLLMRFSAATANAHRIHYDWPYAAAVEGYPGLVVHGPLMTMSLAEAVRLDFADRPVRLRHRNVAPLFCGQPAYISCTRTGSESVALAMQSGPRDRPTTHTTLAVDFIEP</sequence>
<reference evidence="2" key="1">
    <citation type="submission" date="2011-01" db="EMBL/GenBank/DDBJ databases">
        <authorList>
            <person name="Muzny D."/>
            <person name="Qin X."/>
            <person name="Buhay C."/>
            <person name="Dugan-Rocha S."/>
            <person name="Ding Y."/>
            <person name="Chen G."/>
            <person name="Hawes A."/>
            <person name="Holder M."/>
            <person name="Jhangiani S."/>
            <person name="Johnson A."/>
            <person name="Khan Z."/>
            <person name="Li Z."/>
            <person name="Liu W."/>
            <person name="Liu X."/>
            <person name="Perez L."/>
            <person name="Shen H."/>
            <person name="Wang Q."/>
            <person name="Watt J."/>
            <person name="Xi L."/>
            <person name="Xin Y."/>
            <person name="Zhou J."/>
            <person name="Deng J."/>
            <person name="Jiang H."/>
            <person name="Liu Y."/>
            <person name="Qu J."/>
            <person name="Song X.-Z."/>
            <person name="Zhang L."/>
            <person name="Villasana D."/>
            <person name="Johnson A."/>
            <person name="Liu J."/>
            <person name="Liyanage D."/>
            <person name="Lorensuhewa L."/>
            <person name="Robinson T."/>
            <person name="Song A."/>
            <person name="Song B.-B."/>
            <person name="Dinh H."/>
            <person name="Thornton R."/>
            <person name="Coyle M."/>
            <person name="Francisco L."/>
            <person name="Jackson L."/>
            <person name="Javaid M."/>
            <person name="Korchina V."/>
            <person name="Kovar C."/>
            <person name="Mata R."/>
            <person name="Mathew T."/>
            <person name="Ngo R."/>
            <person name="Nguyen L."/>
            <person name="Nguyen N."/>
            <person name="Okwuonu G."/>
            <person name="Ongeri F."/>
            <person name="Pham C."/>
            <person name="Simmons D."/>
            <person name="Wilczek-Boney K."/>
            <person name="Hale W."/>
            <person name="Jakkamsetti A."/>
            <person name="Pham P."/>
            <person name="Ruth R."/>
            <person name="San Lucas F."/>
            <person name="Warren J."/>
            <person name="Zhang J."/>
            <person name="Zhao Z."/>
            <person name="Zhou C."/>
            <person name="Zhu D."/>
            <person name="Lee S."/>
            <person name="Bess C."/>
            <person name="Blankenburg K."/>
            <person name="Forbes L."/>
            <person name="Fu Q."/>
            <person name="Gubbala S."/>
            <person name="Hirani K."/>
            <person name="Jayaseelan J.C."/>
            <person name="Lara F."/>
            <person name="Munidasa M."/>
            <person name="Palculict T."/>
            <person name="Patil S."/>
            <person name="Pu L.-L."/>
            <person name="Saada N."/>
            <person name="Tang L."/>
            <person name="Weissenberger G."/>
            <person name="Zhu Y."/>
            <person name="Hemphill L."/>
            <person name="Shang Y."/>
            <person name="Youmans B."/>
            <person name="Ayvaz T."/>
            <person name="Ross M."/>
            <person name="Santibanez J."/>
            <person name="Aqrawi P."/>
            <person name="Gross S."/>
            <person name="Joshi V."/>
            <person name="Fowler G."/>
            <person name="Nazareth L."/>
            <person name="Reid J."/>
            <person name="Worley K."/>
            <person name="Petrosino J."/>
            <person name="Highlander S."/>
            <person name="Gibbs R."/>
        </authorList>
    </citation>
    <scope>NUCLEOTIDE SEQUENCE [LARGE SCALE GENOMIC DNA]</scope>
    <source>
        <strain evidence="2">ATCC 33707</strain>
    </source>
</reference>
<dbReference type="AlphaFoldDB" id="E9T4V2"/>